<sequence length="81" mass="9040">MLCPKIKKKMDVNINDSLKCVPSHAGGDKYQVEYGPGSQYVVDLVKNSCSYRNSDLTGIPCIHALAVIYLKDEFPKTYVQT</sequence>
<keyword evidence="1" id="KW-0862">Zinc</keyword>
<dbReference type="PROSITE" id="PS50966">
    <property type="entry name" value="ZF_SWIM"/>
    <property type="match status" value="1"/>
</dbReference>
<dbReference type="PANTHER" id="PTHR31973:SF187">
    <property type="entry name" value="MUTATOR TRANSPOSASE MUDRA PROTEIN"/>
    <property type="match status" value="1"/>
</dbReference>
<proteinExistence type="predicted"/>
<keyword evidence="1" id="KW-0863">Zinc-finger</keyword>
<gene>
    <name evidence="3" type="ORF">F383_11636</name>
</gene>
<dbReference type="GO" id="GO:0008270">
    <property type="term" value="F:zinc ion binding"/>
    <property type="evidence" value="ECO:0007669"/>
    <property type="project" value="UniProtKB-KW"/>
</dbReference>
<keyword evidence="1" id="KW-0479">Metal-binding</keyword>
<evidence type="ECO:0000313" key="3">
    <source>
        <dbReference type="EMBL" id="KHG28394.1"/>
    </source>
</evidence>
<dbReference type="Proteomes" id="UP000032142">
    <property type="component" value="Unassembled WGS sequence"/>
</dbReference>
<dbReference type="AlphaFoldDB" id="A0A0B0PVD0"/>
<dbReference type="InterPro" id="IPR007527">
    <property type="entry name" value="Znf_SWIM"/>
</dbReference>
<dbReference type="EMBL" id="KN444769">
    <property type="protein sequence ID" value="KHG28394.1"/>
    <property type="molecule type" value="Genomic_DNA"/>
</dbReference>
<organism evidence="3 4">
    <name type="scientific">Gossypium arboreum</name>
    <name type="common">Tree cotton</name>
    <name type="synonym">Gossypium nanking</name>
    <dbReference type="NCBI Taxonomy" id="29729"/>
    <lineage>
        <taxon>Eukaryota</taxon>
        <taxon>Viridiplantae</taxon>
        <taxon>Streptophyta</taxon>
        <taxon>Embryophyta</taxon>
        <taxon>Tracheophyta</taxon>
        <taxon>Spermatophyta</taxon>
        <taxon>Magnoliopsida</taxon>
        <taxon>eudicotyledons</taxon>
        <taxon>Gunneridae</taxon>
        <taxon>Pentapetalae</taxon>
        <taxon>rosids</taxon>
        <taxon>malvids</taxon>
        <taxon>Malvales</taxon>
        <taxon>Malvaceae</taxon>
        <taxon>Malvoideae</taxon>
        <taxon>Gossypium</taxon>
    </lineage>
</organism>
<name>A0A0B0PVD0_GOSAR</name>
<keyword evidence="4" id="KW-1185">Reference proteome</keyword>
<protein>
    <recommendedName>
        <fullName evidence="2">SWIM-type domain-containing protein</fullName>
    </recommendedName>
</protein>
<evidence type="ECO:0000313" key="4">
    <source>
        <dbReference type="Proteomes" id="UP000032142"/>
    </source>
</evidence>
<feature type="domain" description="SWIM-type" evidence="2">
    <location>
        <begin position="40"/>
        <end position="72"/>
    </location>
</feature>
<accession>A0A0B0PVD0</accession>
<dbReference type="Pfam" id="PF04434">
    <property type="entry name" value="SWIM"/>
    <property type="match status" value="1"/>
</dbReference>
<reference evidence="4" key="1">
    <citation type="submission" date="2014-09" db="EMBL/GenBank/DDBJ databases">
        <authorList>
            <person name="Mudge J."/>
            <person name="Ramaraj T."/>
            <person name="Lindquist I.E."/>
            <person name="Bharti A.K."/>
            <person name="Sundararajan A."/>
            <person name="Cameron C.T."/>
            <person name="Woodward J.E."/>
            <person name="May G.D."/>
            <person name="Brubaker C."/>
            <person name="Broadhvest J."/>
            <person name="Wilkins T.A."/>
        </authorList>
    </citation>
    <scope>NUCLEOTIDE SEQUENCE</scope>
    <source>
        <strain evidence="4">cv. AKA8401</strain>
    </source>
</reference>
<evidence type="ECO:0000259" key="2">
    <source>
        <dbReference type="PROSITE" id="PS50966"/>
    </source>
</evidence>
<evidence type="ECO:0000256" key="1">
    <source>
        <dbReference type="PROSITE-ProRule" id="PRU00325"/>
    </source>
</evidence>
<dbReference type="PANTHER" id="PTHR31973">
    <property type="entry name" value="POLYPROTEIN, PUTATIVE-RELATED"/>
    <property type="match status" value="1"/>
</dbReference>